<proteinExistence type="predicted"/>
<dbReference type="EMBL" id="SFCC01000014">
    <property type="protein sequence ID" value="RZQ61020.1"/>
    <property type="molecule type" value="Genomic_DNA"/>
</dbReference>
<dbReference type="OrthoDB" id="3692349at2"/>
<dbReference type="Proteomes" id="UP000292003">
    <property type="component" value="Unassembled WGS sequence"/>
</dbReference>
<organism evidence="1 2">
    <name type="scientific">Amycolatopsis suaedae</name>
    <dbReference type="NCBI Taxonomy" id="2510978"/>
    <lineage>
        <taxon>Bacteria</taxon>
        <taxon>Bacillati</taxon>
        <taxon>Actinomycetota</taxon>
        <taxon>Actinomycetes</taxon>
        <taxon>Pseudonocardiales</taxon>
        <taxon>Pseudonocardiaceae</taxon>
        <taxon>Amycolatopsis</taxon>
    </lineage>
</organism>
<dbReference type="SUPFAM" id="SSF55961">
    <property type="entry name" value="Bet v1-like"/>
    <property type="match status" value="1"/>
</dbReference>
<reference evidence="1 2" key="1">
    <citation type="submission" date="2019-02" db="EMBL/GenBank/DDBJ databases">
        <title>Draft genome sequence of Amycolatopsis sp. 8-3EHSu isolated from roots of Suaeda maritima.</title>
        <authorList>
            <person name="Duangmal K."/>
            <person name="Chantavorakit T."/>
        </authorList>
    </citation>
    <scope>NUCLEOTIDE SEQUENCE [LARGE SCALE GENOMIC DNA]</scope>
    <source>
        <strain evidence="1 2">8-3EHSu</strain>
    </source>
</reference>
<dbReference type="AlphaFoldDB" id="A0A4Q7J0X4"/>
<dbReference type="InterPro" id="IPR019587">
    <property type="entry name" value="Polyketide_cyclase/dehydratase"/>
</dbReference>
<dbReference type="PANTHER" id="PTHR39683">
    <property type="entry name" value="CONSERVED PROTEIN TB16.3"/>
    <property type="match status" value="1"/>
</dbReference>
<dbReference type="PANTHER" id="PTHR39683:SF4">
    <property type="entry name" value="COENZYME Q-BINDING PROTEIN COQ10 START DOMAIN-CONTAINING PROTEIN"/>
    <property type="match status" value="1"/>
</dbReference>
<name>A0A4Q7J0X4_9PSEU</name>
<dbReference type="Gene3D" id="3.30.530.20">
    <property type="match status" value="1"/>
</dbReference>
<accession>A0A4Q7J0X4</accession>
<dbReference type="InterPro" id="IPR023393">
    <property type="entry name" value="START-like_dom_sf"/>
</dbReference>
<comment type="caution">
    <text evidence="1">The sequence shown here is derived from an EMBL/GenBank/DDBJ whole genome shotgun (WGS) entry which is preliminary data.</text>
</comment>
<dbReference type="RefSeq" id="WP_130478233.1">
    <property type="nucleotide sequence ID" value="NZ_SFCC01000014.1"/>
</dbReference>
<evidence type="ECO:0000313" key="2">
    <source>
        <dbReference type="Proteomes" id="UP000292003"/>
    </source>
</evidence>
<sequence length="145" mass="16402">MGVVTGSIVVNARAATVLDILLNLEAYPTWQGGIDRIDVKEVDDQGRPTLTQWHVRAMGHRATHAVRYEYPEREAFEYHLVESEVLTKYDFSCAVTTNDDGTSEVTLSQELGIKWKMPERILDKHAKKGINSMLTALKEKVDQRS</sequence>
<keyword evidence="2" id="KW-1185">Reference proteome</keyword>
<evidence type="ECO:0000313" key="1">
    <source>
        <dbReference type="EMBL" id="RZQ61020.1"/>
    </source>
</evidence>
<gene>
    <name evidence="1" type="ORF">EWH70_26520</name>
</gene>
<evidence type="ECO:0008006" key="3">
    <source>
        <dbReference type="Google" id="ProtNLM"/>
    </source>
</evidence>
<protein>
    <recommendedName>
        <fullName evidence="3">SRPBCC family protein</fullName>
    </recommendedName>
</protein>
<dbReference type="Pfam" id="PF10604">
    <property type="entry name" value="Polyketide_cyc2"/>
    <property type="match status" value="1"/>
</dbReference>